<geneLocation type="plasmid" evidence="2">
    <name>p3_LEO_107</name>
</geneLocation>
<keyword evidence="2" id="KW-0614">Plasmid</keyword>
<dbReference type="AlphaFoldDB" id="A0AA96CXS4"/>
<evidence type="ECO:0000256" key="1">
    <source>
        <dbReference type="SAM" id="Coils"/>
    </source>
</evidence>
<feature type="coiled-coil region" evidence="1">
    <location>
        <begin position="488"/>
        <end position="526"/>
    </location>
</feature>
<feature type="coiled-coil region" evidence="1">
    <location>
        <begin position="245"/>
        <end position="416"/>
    </location>
</feature>
<organism evidence="2">
    <name type="scientific">Arcobacter sp. AZ-2023</name>
    <dbReference type="NCBI Taxonomy" id="3074453"/>
    <lineage>
        <taxon>Bacteria</taxon>
        <taxon>Pseudomonadati</taxon>
        <taxon>Campylobacterota</taxon>
        <taxon>Epsilonproteobacteria</taxon>
        <taxon>Campylobacterales</taxon>
        <taxon>Arcobacteraceae</taxon>
        <taxon>Arcobacter</taxon>
    </lineage>
</organism>
<name>A0AA96CXS4_9BACT</name>
<proteinExistence type="predicted"/>
<evidence type="ECO:0000313" key="2">
    <source>
        <dbReference type="EMBL" id="WNL18065.1"/>
    </source>
</evidence>
<sequence length="532" mass="63114">MGKSSIHIQKASGGAITHNSRENYSKSVVFNDEKNELWNDKKQAYEIYRTEFKKRVEAYTNRTNQKLQKTAVTHLSAVVNLEQHHTLKDLEKIKDELEKVFDTKVFQIAIHRDEGKIKHKETGEYLVSGIDFFYNPDDKKYYSKKDKHTFLNELNINDYDIEKNYHAHIEFMGLDSEGQAIRQKMNRFVLSNLQDFTAQTLDMERGNNYQIKKSVKRLDTHEFKASKKEENEVKKIVKNEKSKIVKKANEIINSEREDKKKLKEELEELKKENSKFREELKANQSEREHYKLQEQLNKQLQQDLKASKIDLSTALEEIEKLKKDIFHPTLKKSDDTPAKNIEVANHYIKQNKSLQEQNKVLENKVITLEDKIVSSSPQNDLLIKEIKDLKEKVTVLENENKSLKQKIKDIVNLANEKIKALFQFKVWNNYRFKQTQFNREYINEKQEDHWEELVYDNPRVDILYKENIENELIKIDDLIPGETINYSKMNLQDILNSNKSELEEFKKEATKELKELLEENKQETVVHTRKLF</sequence>
<reference evidence="2" key="1">
    <citation type="submission" date="2023-09" db="EMBL/GenBank/DDBJ databases">
        <title>Arcobacter tbilisiensis sp. nov. isolated from chicken meat in Tbilisi, Georgia.</title>
        <authorList>
            <person name="Matthias R."/>
            <person name="Zautner A.E."/>
        </authorList>
    </citation>
    <scope>NUCLEOTIDE SEQUENCE</scope>
    <source>
        <strain evidence="2">LEO 107</strain>
        <plasmid evidence="2">p3_LEO_107</plasmid>
    </source>
</reference>
<dbReference type="EMBL" id="CP134848">
    <property type="protein sequence ID" value="WNL18065.1"/>
    <property type="molecule type" value="Genomic_DNA"/>
</dbReference>
<protein>
    <recommendedName>
        <fullName evidence="3">Mobilization protein</fullName>
    </recommendedName>
</protein>
<evidence type="ECO:0008006" key="3">
    <source>
        <dbReference type="Google" id="ProtNLM"/>
    </source>
</evidence>
<keyword evidence="1" id="KW-0175">Coiled coil</keyword>
<accession>A0AA96CXS4</accession>
<gene>
    <name evidence="2" type="ORF">RJG54_12225</name>
</gene>